<organism evidence="1 2">
    <name type="scientific">Artemisia annua</name>
    <name type="common">Sweet wormwood</name>
    <dbReference type="NCBI Taxonomy" id="35608"/>
    <lineage>
        <taxon>Eukaryota</taxon>
        <taxon>Viridiplantae</taxon>
        <taxon>Streptophyta</taxon>
        <taxon>Embryophyta</taxon>
        <taxon>Tracheophyta</taxon>
        <taxon>Spermatophyta</taxon>
        <taxon>Magnoliopsida</taxon>
        <taxon>eudicotyledons</taxon>
        <taxon>Gunneridae</taxon>
        <taxon>Pentapetalae</taxon>
        <taxon>asterids</taxon>
        <taxon>campanulids</taxon>
        <taxon>Asterales</taxon>
        <taxon>Asteraceae</taxon>
        <taxon>Asteroideae</taxon>
        <taxon>Anthemideae</taxon>
        <taxon>Artemisiinae</taxon>
        <taxon>Artemisia</taxon>
    </lineage>
</organism>
<keyword evidence="2" id="KW-1185">Reference proteome</keyword>
<evidence type="ECO:0000313" key="1">
    <source>
        <dbReference type="EMBL" id="PWA88615.1"/>
    </source>
</evidence>
<dbReference type="EMBL" id="PKPP01000795">
    <property type="protein sequence ID" value="PWA88615.1"/>
    <property type="molecule type" value="Genomic_DNA"/>
</dbReference>
<comment type="caution">
    <text evidence="1">The sequence shown here is derived from an EMBL/GenBank/DDBJ whole genome shotgun (WGS) entry which is preliminary data.</text>
</comment>
<reference evidence="1 2" key="1">
    <citation type="journal article" date="2018" name="Mol. Plant">
        <title>The genome of Artemisia annua provides insight into the evolution of Asteraceae family and artemisinin biosynthesis.</title>
        <authorList>
            <person name="Shen Q."/>
            <person name="Zhang L."/>
            <person name="Liao Z."/>
            <person name="Wang S."/>
            <person name="Yan T."/>
            <person name="Shi P."/>
            <person name="Liu M."/>
            <person name="Fu X."/>
            <person name="Pan Q."/>
            <person name="Wang Y."/>
            <person name="Lv Z."/>
            <person name="Lu X."/>
            <person name="Zhang F."/>
            <person name="Jiang W."/>
            <person name="Ma Y."/>
            <person name="Chen M."/>
            <person name="Hao X."/>
            <person name="Li L."/>
            <person name="Tang Y."/>
            <person name="Lv G."/>
            <person name="Zhou Y."/>
            <person name="Sun X."/>
            <person name="Brodelius P.E."/>
            <person name="Rose J.K.C."/>
            <person name="Tang K."/>
        </authorList>
    </citation>
    <scope>NUCLEOTIDE SEQUENCE [LARGE SCALE GENOMIC DNA]</scope>
    <source>
        <strain evidence="2">cv. Huhao1</strain>
        <tissue evidence="1">Leaf</tissue>
    </source>
</reference>
<dbReference type="Proteomes" id="UP000245207">
    <property type="component" value="Unassembled WGS sequence"/>
</dbReference>
<accession>A0A2U1PSA2</accession>
<sequence length="61" mass="7185">MELLFYRKEAFGIAYDYVTFPMCDKECVPADLKMVQLWRMCANQDVVTTPPSESRLTQWDC</sequence>
<name>A0A2U1PSA2_ARTAN</name>
<proteinExistence type="predicted"/>
<gene>
    <name evidence="1" type="ORF">CTI12_AA118530</name>
</gene>
<protein>
    <submittedName>
        <fullName evidence="1">Uncharacterized protein</fullName>
    </submittedName>
</protein>
<dbReference type="AlphaFoldDB" id="A0A2U1PSA2"/>
<evidence type="ECO:0000313" key="2">
    <source>
        <dbReference type="Proteomes" id="UP000245207"/>
    </source>
</evidence>